<evidence type="ECO:0000259" key="11">
    <source>
        <dbReference type="SMART" id="SM01360"/>
    </source>
</evidence>
<dbReference type="GeneTree" id="ENSGT00940000154904"/>
<dbReference type="PANTHER" id="PTHR11412">
    <property type="entry name" value="MACROGLOBULIN / COMPLEMENT"/>
    <property type="match status" value="1"/>
</dbReference>
<evidence type="ECO:0000256" key="7">
    <source>
        <dbReference type="ARBA" id="ARBA00023157"/>
    </source>
</evidence>
<comment type="subcellular location">
    <subcellularLocation>
        <location evidence="1">Secreted</location>
    </subcellularLocation>
</comment>
<dbReference type="InterPro" id="IPR011626">
    <property type="entry name" value="Alpha-macroglobulin_TED"/>
</dbReference>
<keyword evidence="4" id="KW-0646">Protease inhibitor</keyword>
<feature type="domain" description="Alpha-2-macroglobulin" evidence="11">
    <location>
        <begin position="726"/>
        <end position="815"/>
    </location>
</feature>
<dbReference type="InterPro" id="IPR047565">
    <property type="entry name" value="Alpha-macroglob_thiol-ester_cl"/>
</dbReference>
<dbReference type="FunCoup" id="M3XI46">
    <property type="interactions" value="504"/>
</dbReference>
<dbReference type="FunFam" id="2.60.40.1930:FF:000001">
    <property type="entry name" value="CD109 isoform 3"/>
    <property type="match status" value="1"/>
</dbReference>
<dbReference type="SUPFAM" id="SSF48239">
    <property type="entry name" value="Terpenoid cyclases/Protein prenyltransferases"/>
    <property type="match status" value="1"/>
</dbReference>
<dbReference type="OMA" id="DIMITEI"/>
<dbReference type="CDD" id="cd02897">
    <property type="entry name" value="A2M_2"/>
    <property type="match status" value="1"/>
</dbReference>
<evidence type="ECO:0008006" key="15">
    <source>
        <dbReference type="Google" id="ProtNLM"/>
    </source>
</evidence>
<evidence type="ECO:0000313" key="14">
    <source>
        <dbReference type="Proteomes" id="UP000008672"/>
    </source>
</evidence>
<dbReference type="EMBL" id="AFYH01202442">
    <property type="status" value="NOT_ANNOTATED_CDS"/>
    <property type="molecule type" value="Genomic_DNA"/>
</dbReference>
<reference evidence="14" key="1">
    <citation type="submission" date="2011-08" db="EMBL/GenBank/DDBJ databases">
        <title>The draft genome of Latimeria chalumnae.</title>
        <authorList>
            <person name="Di Palma F."/>
            <person name="Alfoldi J."/>
            <person name="Johnson J."/>
            <person name="Berlin A."/>
            <person name="Gnerre S."/>
            <person name="Jaffe D."/>
            <person name="MacCallum I."/>
            <person name="Young S."/>
            <person name="Walker B.J."/>
            <person name="Lander E."/>
            <person name="Lindblad-Toh K."/>
        </authorList>
    </citation>
    <scope>NUCLEOTIDE SEQUENCE [LARGE SCALE GENOMIC DNA]</scope>
    <source>
        <strain evidence="14">Wild caught</strain>
    </source>
</reference>
<dbReference type="InterPro" id="IPR050473">
    <property type="entry name" value="A2M/Complement_sys"/>
</dbReference>
<dbReference type="Pfam" id="PF07703">
    <property type="entry name" value="A2M_BRD"/>
    <property type="match status" value="1"/>
</dbReference>
<dbReference type="EMBL" id="AFYH01202440">
    <property type="status" value="NOT_ANNOTATED_CDS"/>
    <property type="molecule type" value="Genomic_DNA"/>
</dbReference>
<dbReference type="STRING" id="7897.ENSLACP00000022402"/>
<dbReference type="Pfam" id="PF07678">
    <property type="entry name" value="TED_complement"/>
    <property type="match status" value="1"/>
</dbReference>
<evidence type="ECO:0000256" key="9">
    <source>
        <dbReference type="SAM" id="SignalP"/>
    </source>
</evidence>
<sequence>MWSGILWGCLLLHVCTGSSPEPNYLVVIPSVIHSGTTEKVCVHLAYLNETITITLTLNHGTESTTLLEKEVQDPHWHQCISFQVPGVTWKKVGLLEVHGKGQTYQFQKSNKVLIQKLESSTFVQTDKPIYKPGQTVKFWIVSLDENFMTVHKKYPLVQLQDPKKNRIAQWLNVKAQQGIAALQFVLNFEPPLGTYAITVEKYNESKVTHTFTVEEYVLPKFEVQIKLPPVITTLDKEFIVALCGKYTYGKPVQGEAHFTVCKKIFRFWRKRLPMEQCLHFTGKTDKNGCFSQVINTAKYTLTRMGYKEFNLEGNITEEGTGVSFTKSGSVELTSKIVTISFEDTDDYYKLRLPYSGTIKLKGADKTPIPNEKIYLLVIRITEEGRIKNWYNYTTDGVGQAYFELNTRLWAGDTVSLEAKMKSHDLNSDSEVITWHRSAIMKIQPFYSKSNSFLKVHRIRGELSCDTEQTIQADYIYGKVFENKADHIDFCYLVMSKGGIVLEGHKEISTGNSRILKGSFSISIPIGPDVAPIVRMLIYTILPSGEVLADAVLFKVSNCFRNKVKLEFSPPKDLPGADVNLHLQASPGSLCAIRAVDQSVLLLKPEEELSSHRIYNLLPVKDLTGYDSQLKGSEYYPCDSGQSNYFDQEDHDKMDVYNTFKHTGLKILTDAPVKEPVHCESRIILRSGQPIFRTKNPMTVLKNALISITDDPVEPTKENLRTYFPETWIWQFIPVGSSGEKQVHMTIPDTITEWKAGMFCTGDVGFGLSPTVSLNAFKPFFLELTLPYSVVRGEAFTLKATVFNYLSQCIMIQATLQKSEDFLSEPCDNCDYTRCLCANEGKTFYWNVTPRTLGEVNFTLSAKALHSEVTCGNEAVVVPKKGATDTIIKSLLVEPEGTEKETTHSSLICPADIPITEEISVQVPENVVEGSTRAHISVLGDIMGSALQNLDRLLAMPFGCGEQNMILFAPNIYIMQYLEKTGQLTDTIKAKAVNFLESGYQRELNYKHDDGSYSAFGSHDKEGNTWLTAFVLKSFSQAQPFIFIDEKHLTQAVNWLSLQQKNDGCFRSVGKLFHTELKGGVDNEVSLSAYITAAVLELNDPSLGQMVRKSLSCLEDSVETVTNVYTLALMAYAFTLAGTETTREILLKKLDNLAIKKDGTMHWERANKPKHEDTPFFWYRAPSAEVEMTAYVLLALISRSQVTSSDIDFASMIVKWLTKQQNPYGGFSSTQDTVVALHALSKYAGHTYSRDGENSVTVKSDKGFWTVFHVDNTNSLLLQQAALPHIPATYSTEVKGKRCVFLQTTLRYNIPPPKNEPTFEISVKTTPEECTELAKKTFQLNLTVRYTGKRQASNMAIIDVKMLSGFIPVKKSVKMLEQALSVKKTEIQTTHVIIYLDEVRVHLYSTHEGTSPIDNIKRENSDCNIDP</sequence>
<dbReference type="InterPro" id="IPR013783">
    <property type="entry name" value="Ig-like_fold"/>
</dbReference>
<dbReference type="GO" id="GO:0004867">
    <property type="term" value="F:serine-type endopeptidase inhibitor activity"/>
    <property type="evidence" value="ECO:0007669"/>
    <property type="project" value="UniProtKB-KW"/>
</dbReference>
<dbReference type="Gene3D" id="1.50.10.20">
    <property type="match status" value="1"/>
</dbReference>
<dbReference type="InterPro" id="IPR036595">
    <property type="entry name" value="A-macroglobulin_rcpt-bd_sf"/>
</dbReference>
<dbReference type="Pfam" id="PF17789">
    <property type="entry name" value="MG4"/>
    <property type="match status" value="1"/>
</dbReference>
<dbReference type="Gene3D" id="2.60.40.1930">
    <property type="match status" value="2"/>
</dbReference>
<feature type="signal peptide" evidence="9">
    <location>
        <begin position="1"/>
        <end position="17"/>
    </location>
</feature>
<dbReference type="InterPro" id="IPR041813">
    <property type="entry name" value="A2M_TED"/>
</dbReference>
<keyword evidence="6" id="KW-0722">Serine protease inhibitor</keyword>
<dbReference type="InterPro" id="IPR040839">
    <property type="entry name" value="MG4"/>
</dbReference>
<dbReference type="InterPro" id="IPR041555">
    <property type="entry name" value="MG3"/>
</dbReference>
<organism evidence="13 14">
    <name type="scientific">Latimeria chalumnae</name>
    <name type="common">Coelacanth</name>
    <dbReference type="NCBI Taxonomy" id="7897"/>
    <lineage>
        <taxon>Eukaryota</taxon>
        <taxon>Metazoa</taxon>
        <taxon>Chordata</taxon>
        <taxon>Craniata</taxon>
        <taxon>Vertebrata</taxon>
        <taxon>Euteleostomi</taxon>
        <taxon>Coelacanthiformes</taxon>
        <taxon>Coelacanthidae</taxon>
        <taxon>Latimeria</taxon>
    </lineage>
</organism>
<reference evidence="13" key="3">
    <citation type="submission" date="2025-09" db="UniProtKB">
        <authorList>
            <consortium name="Ensembl"/>
        </authorList>
    </citation>
    <scope>IDENTIFICATION</scope>
</reference>
<dbReference type="SMART" id="SM01361">
    <property type="entry name" value="A2M_recep"/>
    <property type="match status" value="1"/>
</dbReference>
<dbReference type="Gene3D" id="2.60.40.10">
    <property type="entry name" value="Immunoglobulins"/>
    <property type="match status" value="2"/>
</dbReference>
<dbReference type="eggNOG" id="KOG1366">
    <property type="taxonomic scope" value="Eukaryota"/>
</dbReference>
<dbReference type="GO" id="GO:0005615">
    <property type="term" value="C:extracellular space"/>
    <property type="evidence" value="ECO:0007669"/>
    <property type="project" value="InterPro"/>
</dbReference>
<evidence type="ECO:0000256" key="4">
    <source>
        <dbReference type="ARBA" id="ARBA00022690"/>
    </source>
</evidence>
<comment type="similarity">
    <text evidence="2">Belongs to the protease inhibitor I39 (alpha-2-macroglobulin) family.</text>
</comment>
<dbReference type="InterPro" id="IPR008930">
    <property type="entry name" value="Terpenoid_cyclase/PrenylTrfase"/>
</dbReference>
<dbReference type="PROSITE" id="PS00477">
    <property type="entry name" value="ALPHA_2_MACROGLOBULIN"/>
    <property type="match status" value="1"/>
</dbReference>
<dbReference type="InParanoid" id="M3XI46"/>
<dbReference type="Gene3D" id="2.60.120.1540">
    <property type="match status" value="1"/>
</dbReference>
<dbReference type="InterPro" id="IPR001599">
    <property type="entry name" value="Macroglobln_a2"/>
</dbReference>
<dbReference type="SMART" id="SM01359">
    <property type="entry name" value="A2M_N_2"/>
    <property type="match status" value="1"/>
</dbReference>
<protein>
    <recommendedName>
        <fullName evidence="15">Alpha-2-macroglobulin-like protein 1</fullName>
    </recommendedName>
</protein>
<dbReference type="PANTHER" id="PTHR11412:SF171">
    <property type="entry name" value="PREGNANCY ZONE PROTEIN-LIKE PROTEIN"/>
    <property type="match status" value="1"/>
</dbReference>
<dbReference type="Pfam" id="PF17791">
    <property type="entry name" value="MG3"/>
    <property type="match status" value="1"/>
</dbReference>
<evidence type="ECO:0000256" key="1">
    <source>
        <dbReference type="ARBA" id="ARBA00004613"/>
    </source>
</evidence>
<dbReference type="SUPFAM" id="SSF81296">
    <property type="entry name" value="E set domains"/>
    <property type="match status" value="1"/>
</dbReference>
<evidence type="ECO:0000256" key="5">
    <source>
        <dbReference type="ARBA" id="ARBA00022729"/>
    </source>
</evidence>
<keyword evidence="7" id="KW-1015">Disulfide bond</keyword>
<feature type="domain" description="Alpha-2-macroglobulin bait region" evidence="10">
    <location>
        <begin position="453"/>
        <end position="602"/>
    </location>
</feature>
<evidence type="ECO:0000259" key="10">
    <source>
        <dbReference type="SMART" id="SM01359"/>
    </source>
</evidence>
<evidence type="ECO:0000256" key="6">
    <source>
        <dbReference type="ARBA" id="ARBA00022900"/>
    </source>
</evidence>
<dbReference type="SMART" id="SM01360">
    <property type="entry name" value="A2M"/>
    <property type="match status" value="1"/>
</dbReference>
<keyword evidence="5 9" id="KW-0732">Signal</keyword>
<evidence type="ECO:0000256" key="8">
    <source>
        <dbReference type="ARBA" id="ARBA00023180"/>
    </source>
</evidence>
<dbReference type="InterPro" id="IPR014756">
    <property type="entry name" value="Ig_E-set"/>
</dbReference>
<dbReference type="Proteomes" id="UP000008672">
    <property type="component" value="Unassembled WGS sequence"/>
</dbReference>
<reference evidence="13" key="2">
    <citation type="submission" date="2025-08" db="UniProtKB">
        <authorList>
            <consortium name="Ensembl"/>
        </authorList>
    </citation>
    <scope>IDENTIFICATION</scope>
</reference>
<dbReference type="Pfam" id="PF01835">
    <property type="entry name" value="MG2"/>
    <property type="match status" value="1"/>
</dbReference>
<gene>
    <name evidence="13" type="primary">LOC102351715</name>
</gene>
<dbReference type="Pfam" id="PF00207">
    <property type="entry name" value="A2M"/>
    <property type="match status" value="1"/>
</dbReference>
<evidence type="ECO:0000313" key="13">
    <source>
        <dbReference type="Ensembl" id="ENSLACP00000022402.1"/>
    </source>
</evidence>
<dbReference type="InterPro" id="IPR002890">
    <property type="entry name" value="MG2"/>
</dbReference>
<dbReference type="SMART" id="SM01419">
    <property type="entry name" value="Thiol-ester_cl"/>
    <property type="match status" value="1"/>
</dbReference>
<dbReference type="Pfam" id="PF07677">
    <property type="entry name" value="A2M_recep"/>
    <property type="match status" value="1"/>
</dbReference>
<keyword evidence="14" id="KW-1185">Reference proteome</keyword>
<dbReference type="InterPro" id="IPR011625">
    <property type="entry name" value="A2M_N_BRD"/>
</dbReference>
<evidence type="ECO:0000259" key="12">
    <source>
        <dbReference type="SMART" id="SM01361"/>
    </source>
</evidence>
<name>M3XI46_LATCH</name>
<evidence type="ECO:0000256" key="2">
    <source>
        <dbReference type="ARBA" id="ARBA00010952"/>
    </source>
</evidence>
<dbReference type="FunFam" id="1.50.10.20:FF:000001">
    <property type="entry name" value="CD109 isoform 1"/>
    <property type="match status" value="1"/>
</dbReference>
<dbReference type="Gene3D" id="2.20.130.20">
    <property type="match status" value="2"/>
</dbReference>
<evidence type="ECO:0000256" key="3">
    <source>
        <dbReference type="ARBA" id="ARBA00022525"/>
    </source>
</evidence>
<dbReference type="EMBL" id="AFYH01202441">
    <property type="status" value="NOT_ANNOTATED_CDS"/>
    <property type="molecule type" value="Genomic_DNA"/>
</dbReference>
<dbReference type="Ensembl" id="ENSLACT00000025471.1">
    <property type="protein sequence ID" value="ENSLACP00000022402.1"/>
    <property type="gene ID" value="ENSLACG00000001359.2"/>
</dbReference>
<dbReference type="EMBL" id="AFYH01202439">
    <property type="status" value="NOT_ANNOTATED_CDS"/>
    <property type="molecule type" value="Genomic_DNA"/>
</dbReference>
<dbReference type="SUPFAM" id="SSF49410">
    <property type="entry name" value="Alpha-macroglobulin receptor domain"/>
    <property type="match status" value="1"/>
</dbReference>
<dbReference type="Gene3D" id="2.60.40.1940">
    <property type="match status" value="1"/>
</dbReference>
<accession>M3XI46</accession>
<dbReference type="InterPro" id="IPR009048">
    <property type="entry name" value="A-macroglobulin_rcpt-bd"/>
</dbReference>
<proteinExistence type="inferred from homology"/>
<dbReference type="Gene3D" id="2.60.40.690">
    <property type="entry name" value="Alpha-macroglobulin, receptor-binding domain"/>
    <property type="match status" value="1"/>
</dbReference>
<keyword evidence="8" id="KW-0325">Glycoprotein</keyword>
<keyword evidence="3" id="KW-0964">Secreted</keyword>
<dbReference type="InterPro" id="IPR019742">
    <property type="entry name" value="MacrogloblnA2_CS"/>
</dbReference>
<feature type="domain" description="Alpha-macroglobulin receptor-binding" evidence="12">
    <location>
        <begin position="1352"/>
        <end position="1420"/>
    </location>
</feature>
<feature type="chain" id="PRO_5004043663" description="Alpha-2-macroglobulin-like protein 1" evidence="9">
    <location>
        <begin position="18"/>
        <end position="1426"/>
    </location>
</feature>